<keyword evidence="3" id="KW-1185">Reference proteome</keyword>
<feature type="compositionally biased region" description="Basic and acidic residues" evidence="1">
    <location>
        <begin position="12"/>
        <end position="60"/>
    </location>
</feature>
<evidence type="ECO:0000256" key="1">
    <source>
        <dbReference type="SAM" id="MobiDB-lite"/>
    </source>
</evidence>
<organism evidence="2 3">
    <name type="scientific">Portunus trituberculatus</name>
    <name type="common">Swimming crab</name>
    <name type="synonym">Neptunus trituberculatus</name>
    <dbReference type="NCBI Taxonomy" id="210409"/>
    <lineage>
        <taxon>Eukaryota</taxon>
        <taxon>Metazoa</taxon>
        <taxon>Ecdysozoa</taxon>
        <taxon>Arthropoda</taxon>
        <taxon>Crustacea</taxon>
        <taxon>Multicrustacea</taxon>
        <taxon>Malacostraca</taxon>
        <taxon>Eumalacostraca</taxon>
        <taxon>Eucarida</taxon>
        <taxon>Decapoda</taxon>
        <taxon>Pleocyemata</taxon>
        <taxon>Brachyura</taxon>
        <taxon>Eubrachyura</taxon>
        <taxon>Portunoidea</taxon>
        <taxon>Portunidae</taxon>
        <taxon>Portuninae</taxon>
        <taxon>Portunus</taxon>
    </lineage>
</organism>
<gene>
    <name evidence="2" type="ORF">E2C01_068858</name>
</gene>
<proteinExistence type="predicted"/>
<protein>
    <submittedName>
        <fullName evidence="2">Uncharacterized protein</fullName>
    </submittedName>
</protein>
<feature type="compositionally biased region" description="Polar residues" evidence="1">
    <location>
        <begin position="118"/>
        <end position="130"/>
    </location>
</feature>
<comment type="caution">
    <text evidence="2">The sequence shown here is derived from an EMBL/GenBank/DDBJ whole genome shotgun (WGS) entry which is preliminary data.</text>
</comment>
<dbReference type="AlphaFoldDB" id="A0A5B7I0N3"/>
<feature type="region of interest" description="Disordered" evidence="1">
    <location>
        <begin position="1"/>
        <end position="130"/>
    </location>
</feature>
<evidence type="ECO:0000313" key="3">
    <source>
        <dbReference type="Proteomes" id="UP000324222"/>
    </source>
</evidence>
<dbReference type="EMBL" id="VSRR010039040">
    <property type="protein sequence ID" value="MPC74498.1"/>
    <property type="molecule type" value="Genomic_DNA"/>
</dbReference>
<accession>A0A5B7I0N3</accession>
<reference evidence="2 3" key="1">
    <citation type="submission" date="2019-05" db="EMBL/GenBank/DDBJ databases">
        <title>Another draft genome of Portunus trituberculatus and its Hox gene families provides insights of decapod evolution.</title>
        <authorList>
            <person name="Jeong J.-H."/>
            <person name="Song I."/>
            <person name="Kim S."/>
            <person name="Choi T."/>
            <person name="Kim D."/>
            <person name="Ryu S."/>
            <person name="Kim W."/>
        </authorList>
    </citation>
    <scope>NUCLEOTIDE SEQUENCE [LARGE SCALE GENOMIC DNA]</scope>
    <source>
        <tissue evidence="2">Muscle</tissue>
    </source>
</reference>
<dbReference type="Proteomes" id="UP000324222">
    <property type="component" value="Unassembled WGS sequence"/>
</dbReference>
<evidence type="ECO:0000313" key="2">
    <source>
        <dbReference type="EMBL" id="MPC74498.1"/>
    </source>
</evidence>
<sequence>MKEGYTQEDTAEDKGREHTCERRDTGEYRVEGQKDKRKDTGGGDERGKENGHKREEERKDSRRIKRRLSNWRIQPEGEENGKDKSLLLRLKTPTHDLQRPAEVSASASFKPQVPSLIARNSNPGKSRNYF</sequence>
<name>A0A5B7I0N3_PORTR</name>